<accession>A0ACC3YT31</accession>
<reference evidence="1 2" key="1">
    <citation type="journal article" date="2020" name="Phytopathology">
        <title>Genome Sequence Resources of Colletotrichum truncatum, C. plurivorum, C. musicola, and C. sojae: Four Species Pathogenic to Soybean (Glycine max).</title>
        <authorList>
            <person name="Rogerio F."/>
            <person name="Boufleur T.R."/>
            <person name="Ciampi-Guillardi M."/>
            <person name="Sukno S.A."/>
            <person name="Thon M.R."/>
            <person name="Massola Junior N.S."/>
            <person name="Baroncelli R."/>
        </authorList>
    </citation>
    <scope>NUCLEOTIDE SEQUENCE [LARGE SCALE GENOMIC DNA]</scope>
    <source>
        <strain evidence="1 2">CMES1059</strain>
    </source>
</reference>
<evidence type="ECO:0000313" key="2">
    <source>
        <dbReference type="Proteomes" id="UP000805649"/>
    </source>
</evidence>
<keyword evidence="2" id="KW-1185">Reference proteome</keyword>
<organism evidence="1 2">
    <name type="scientific">Colletotrichum truncatum</name>
    <name type="common">Anthracnose fungus</name>
    <name type="synonym">Colletotrichum capsici</name>
    <dbReference type="NCBI Taxonomy" id="5467"/>
    <lineage>
        <taxon>Eukaryota</taxon>
        <taxon>Fungi</taxon>
        <taxon>Dikarya</taxon>
        <taxon>Ascomycota</taxon>
        <taxon>Pezizomycotina</taxon>
        <taxon>Sordariomycetes</taxon>
        <taxon>Hypocreomycetidae</taxon>
        <taxon>Glomerellales</taxon>
        <taxon>Glomerellaceae</taxon>
        <taxon>Colletotrichum</taxon>
        <taxon>Colletotrichum truncatum species complex</taxon>
    </lineage>
</organism>
<name>A0ACC3YT31_COLTU</name>
<comment type="caution">
    <text evidence="1">The sequence shown here is derived from an EMBL/GenBank/DDBJ whole genome shotgun (WGS) entry which is preliminary data.</text>
</comment>
<evidence type="ECO:0000313" key="1">
    <source>
        <dbReference type="EMBL" id="KAL0935055.1"/>
    </source>
</evidence>
<protein>
    <submittedName>
        <fullName evidence="1">Ankyrin and het domain-containing protein</fullName>
    </submittedName>
</protein>
<gene>
    <name evidence="1" type="ORF">CTRU02_209646</name>
</gene>
<dbReference type="EMBL" id="VUJX02000006">
    <property type="protein sequence ID" value="KAL0935055.1"/>
    <property type="molecule type" value="Genomic_DNA"/>
</dbReference>
<dbReference type="Proteomes" id="UP000805649">
    <property type="component" value="Unassembled WGS sequence"/>
</dbReference>
<sequence length="855" mass="97531">MLPRFQYPSLPTSTSIRLIKLLPSHPDVLRCKMVSLNLNEQSQASPYVALSYTWGDPITIREEPVPASGNLRMPEDFAKLPFVFESECSGDVKVYNTDYAMKYYVERHPWIPRVKDQIPQIASEPIEIDGQLTYIQENLRCFLMEYRSFQLNLSITSSPTEDDCRDGRFHEALQAPIWIDALCINQNDLKERSSQVQLMDRVFRGAMRVFAWLGPPDGLTVDAIRGLHNIYESDIIAKAEEGMTLSAVPGMELIHWFAVFAFFQRSWFRRAWVTQEAIFGRERITVFFGGTMFSWERISMLVEALIKSGLHLEMLKLGRNLLKGEPLSDNTRQIRKLAAFDDENDKNADDTDDSTDATKKMLRGLDGLSFTYSIRNLVFRFRTDGDTIFTEFPPLLRVLGLFRGTDATDPRDKVFAFLNIASDARKLAIVPDYSATLQSVYRQTTETIMRKTASLSILSQVQEPFHTRFYQLPGWVPDFSSQLPYTPLDTGDDDVLFCVSGSGTETWFEIHNDDTLEVETIEVDVVMISELVGNDLDDMVLNLLKSILRIPHQYPIGDFEKQVKSPFEDSTGSFRIRGITRVEALWRTLVGNMLPNPNPGFFVYPDDAVTYPAPESLGHGFSNWIEVGILEMWYLFQNFDGDESPLSSSGARRVLTTLALWAAIYRNKHIPLTKDTIGYSLEHADLTKMAKKEKEEEEDIGFIISSQKFLPSASRLKTLLDDPNLIDELRGYDGDPQAAVNGQWREQALLHFNSDERANINSFEKRMRTMLEGRRLFTTKGGLVGVGPRSLFSERGCLYEIHIIKGAKVPYILARFDDGSYRLVGEAYVHGIMNGEIPEKMGDLDWCNYKRIRLK</sequence>
<proteinExistence type="predicted"/>